<gene>
    <name evidence="3" type="ORF">AFK71_17435</name>
</gene>
<feature type="domain" description="Flagellar hook-length control protein-like C-terminal" evidence="2">
    <location>
        <begin position="310"/>
        <end position="377"/>
    </location>
</feature>
<keyword evidence="4" id="KW-1185">Reference proteome</keyword>
<dbReference type="Pfam" id="PF02120">
    <property type="entry name" value="Flg_hook"/>
    <property type="match status" value="1"/>
</dbReference>
<evidence type="ECO:0000259" key="2">
    <source>
        <dbReference type="Pfam" id="PF02120"/>
    </source>
</evidence>
<dbReference type="InterPro" id="IPR021136">
    <property type="entry name" value="Flagellar_hook_control-like_C"/>
</dbReference>
<dbReference type="CDD" id="cd17470">
    <property type="entry name" value="T3SS_Flik_C"/>
    <property type="match status" value="1"/>
</dbReference>
<name>A0A0L0QNR3_VIRPA</name>
<organism evidence="3 4">
    <name type="scientific">Virgibacillus pantothenticus</name>
    <dbReference type="NCBI Taxonomy" id="1473"/>
    <lineage>
        <taxon>Bacteria</taxon>
        <taxon>Bacillati</taxon>
        <taxon>Bacillota</taxon>
        <taxon>Bacilli</taxon>
        <taxon>Bacillales</taxon>
        <taxon>Bacillaceae</taxon>
        <taxon>Virgibacillus</taxon>
    </lineage>
</organism>
<reference evidence="4" key="1">
    <citation type="submission" date="2015-07" db="EMBL/GenBank/DDBJ databases">
        <title>Fjat-10053 dsm26.</title>
        <authorList>
            <person name="Liu B."/>
            <person name="Wang J."/>
            <person name="Zhu Y."/>
            <person name="Liu G."/>
            <person name="Chen Q."/>
            <person name="Chen Z."/>
            <person name="Lan J."/>
            <person name="Che J."/>
            <person name="Ge C."/>
            <person name="Shi H."/>
            <person name="Pan Z."/>
            <person name="Liu X."/>
        </authorList>
    </citation>
    <scope>NUCLEOTIDE SEQUENCE [LARGE SCALE GENOMIC DNA]</scope>
    <source>
        <strain evidence="4">DSM 26</strain>
    </source>
</reference>
<proteinExistence type="predicted"/>
<feature type="compositionally biased region" description="Low complexity" evidence="1">
    <location>
        <begin position="384"/>
        <end position="409"/>
    </location>
</feature>
<dbReference type="OrthoDB" id="2968951at2"/>
<feature type="region of interest" description="Disordered" evidence="1">
    <location>
        <begin position="110"/>
        <end position="129"/>
    </location>
</feature>
<dbReference type="InterPro" id="IPR038610">
    <property type="entry name" value="FliK-like_C_sf"/>
</dbReference>
<comment type="caution">
    <text evidence="3">The sequence shown here is derived from an EMBL/GenBank/DDBJ whole genome shotgun (WGS) entry which is preliminary data.</text>
</comment>
<dbReference type="RefSeq" id="WP_050352742.1">
    <property type="nucleotide sequence ID" value="NZ_CP073011.1"/>
</dbReference>
<dbReference type="EMBL" id="LGTO01000007">
    <property type="protein sequence ID" value="KNE20174.1"/>
    <property type="molecule type" value="Genomic_DNA"/>
</dbReference>
<dbReference type="Gene3D" id="3.30.750.140">
    <property type="match status" value="1"/>
</dbReference>
<dbReference type="Proteomes" id="UP000036780">
    <property type="component" value="Unassembled WGS sequence"/>
</dbReference>
<evidence type="ECO:0000313" key="4">
    <source>
        <dbReference type="Proteomes" id="UP000036780"/>
    </source>
</evidence>
<evidence type="ECO:0000313" key="3">
    <source>
        <dbReference type="EMBL" id="KNE20174.1"/>
    </source>
</evidence>
<dbReference type="PATRIC" id="fig|1473.5.peg.2208"/>
<dbReference type="AlphaFoldDB" id="A0A0L0QNR3"/>
<protein>
    <recommendedName>
        <fullName evidence="2">Flagellar hook-length control protein-like C-terminal domain-containing protein</fullName>
    </recommendedName>
</protein>
<feature type="region of interest" description="Disordered" evidence="1">
    <location>
        <begin position="384"/>
        <end position="418"/>
    </location>
</feature>
<evidence type="ECO:0000256" key="1">
    <source>
        <dbReference type="SAM" id="MobiDB-lite"/>
    </source>
</evidence>
<sequence length="434" mass="49174">MNAVGILLQQLPTTLGKNEMKQMQTDQELPAQSFHELLLLSYKEEVVKVIEQLKQLEEVPFDSQVLHQALQSVDISSALQQWMIGMGDEPLTLQPLPKEEWTVLGANQPQSEIQPTENGQKPSSDKQAANDSIQQQIVAVFSKVEPILAQIKDQQDIKQATTKLADLLHTWSDLSKQAKSIGMSEDITAYLSDNKNVKEVTIWRQLVAAFEKRSAFVQKQHYNSEAKVTSGDVAKWLTKAIESISESKPTVLHSKEQITTNNSMNNQLSVPMAKLEQHVIYLQPEQSTPRQNGRELIQQLQRIMNSSKFMKLPNGANQLNLTLRPQHLGDMSVRLTQLDGVMTVRILVQSQAAKEMLESNIHKLRNMFSPQQVVIEKQEGILQQGQQMQRGNGAESQQYSDQQEQQQQQSEHENTDNDTEFTTTFQEVLLNEQV</sequence>
<dbReference type="GeneID" id="66870693"/>
<accession>A0A0L0QNR3</accession>